<sequence>MNLNGDLNIVWRREWARDFETPWSIFEKLSVANVVDRDSLLRTFGNETIKNMKGNLIGDHRRELMYLASFDEELIIKVLGYNLFEHNRSTVSLLLGPLSNFREKAAIWFSKQLRWCSECVRNGIHSWFHQFTLVEKCPYHGLDLINACPNCMEEIPFLLSNRRLGSPFTCKCGFILADFSTSRWREWEKCQEITDPYLKQWLSRDWQEEHINKWIFIPQYGSIELLTGATLRSTLLLDIKNAFEENMSSTLQEIFYDNKSTFLTVDRYIRNKFLKNHSHCIKQFREMRKGDEYEFPKICPYAFAYVFWRKTLLVCEFFYNRNTRGDNIEEPRNLDSTFQVVTKLIKEELQYLYIEFERLQLFGNVQELKWVLNKVTSQFSIDFFNKWLEIAEEWASKETAPSWDLIQKMKQSSFYEFAFKINRSDSSIEYHQLRKEALNKVQFNCPNCTISKRRSINHMRSFTPMTAAMNIFDNPSDENKRLMQCINLYVSKLRF</sequence>
<dbReference type="EMBL" id="JACHXK010000019">
    <property type="protein sequence ID" value="MBB3113469.1"/>
    <property type="molecule type" value="Genomic_DNA"/>
</dbReference>
<evidence type="ECO:0000313" key="2">
    <source>
        <dbReference type="Proteomes" id="UP000570361"/>
    </source>
</evidence>
<protein>
    <submittedName>
        <fullName evidence="1">Putative RNA-binding Zn-ribbon protein involved in translation (DUF1610 family)</fullName>
    </submittedName>
</protein>
<gene>
    <name evidence="1" type="ORF">FHS18_005581</name>
</gene>
<comment type="caution">
    <text evidence="1">The sequence shown here is derived from an EMBL/GenBank/DDBJ whole genome shotgun (WGS) entry which is preliminary data.</text>
</comment>
<keyword evidence="2" id="KW-1185">Reference proteome</keyword>
<organism evidence="1 2">
    <name type="scientific">Paenibacillus phyllosphaerae</name>
    <dbReference type="NCBI Taxonomy" id="274593"/>
    <lineage>
        <taxon>Bacteria</taxon>
        <taxon>Bacillati</taxon>
        <taxon>Bacillota</taxon>
        <taxon>Bacilli</taxon>
        <taxon>Bacillales</taxon>
        <taxon>Paenibacillaceae</taxon>
        <taxon>Paenibacillus</taxon>
    </lineage>
</organism>
<proteinExistence type="predicted"/>
<accession>A0A7W5B3G2</accession>
<name>A0A7W5B3G2_9BACL</name>
<dbReference type="Proteomes" id="UP000570361">
    <property type="component" value="Unassembled WGS sequence"/>
</dbReference>
<dbReference type="AlphaFoldDB" id="A0A7W5B3G2"/>
<evidence type="ECO:0000313" key="1">
    <source>
        <dbReference type="EMBL" id="MBB3113469.1"/>
    </source>
</evidence>
<reference evidence="1 2" key="1">
    <citation type="submission" date="2020-08" db="EMBL/GenBank/DDBJ databases">
        <title>Genomic Encyclopedia of Type Strains, Phase III (KMG-III): the genomes of soil and plant-associated and newly described type strains.</title>
        <authorList>
            <person name="Whitman W."/>
        </authorList>
    </citation>
    <scope>NUCLEOTIDE SEQUENCE [LARGE SCALE GENOMIC DNA]</scope>
    <source>
        <strain evidence="1 2">CECT 5862</strain>
    </source>
</reference>
<dbReference type="RefSeq" id="WP_183603547.1">
    <property type="nucleotide sequence ID" value="NZ_JACHXK010000019.1"/>
</dbReference>